<organism evidence="1">
    <name type="scientific">viral metagenome</name>
    <dbReference type="NCBI Taxonomy" id="1070528"/>
    <lineage>
        <taxon>unclassified sequences</taxon>
        <taxon>metagenomes</taxon>
        <taxon>organismal metagenomes</taxon>
    </lineage>
</organism>
<accession>A0A6C0AMU5</accession>
<proteinExistence type="predicted"/>
<sequence>MSKLFREKPHAEIVNQMLKELGFSGINDTKLFSANELKLDTVDTWAPLLEPFYLPCKAKRYFDALDSRRVVTLLRHVLPFHGFKLHCSERLHLGKKRTVYQIHPATPRILAQGEEIRVLFL</sequence>
<name>A0A6C0AMU5_9ZZZZ</name>
<dbReference type="EMBL" id="MN740729">
    <property type="protein sequence ID" value="QHS81072.1"/>
    <property type="molecule type" value="Genomic_DNA"/>
</dbReference>
<protein>
    <submittedName>
        <fullName evidence="1">Uncharacterized protein</fullName>
    </submittedName>
</protein>
<reference evidence="1" key="1">
    <citation type="journal article" date="2020" name="Nature">
        <title>Giant virus diversity and host interactions through global metagenomics.</title>
        <authorList>
            <person name="Schulz F."/>
            <person name="Roux S."/>
            <person name="Paez-Espino D."/>
            <person name="Jungbluth S."/>
            <person name="Walsh D.A."/>
            <person name="Denef V.J."/>
            <person name="McMahon K.D."/>
            <person name="Konstantinidis K.T."/>
            <person name="Eloe-Fadrosh E.A."/>
            <person name="Kyrpides N.C."/>
            <person name="Woyke T."/>
        </authorList>
    </citation>
    <scope>NUCLEOTIDE SEQUENCE</scope>
    <source>
        <strain evidence="1">GVMAG-S-1101161-73</strain>
    </source>
</reference>
<evidence type="ECO:0000313" key="1">
    <source>
        <dbReference type="EMBL" id="QHS81072.1"/>
    </source>
</evidence>
<dbReference type="AlphaFoldDB" id="A0A6C0AMU5"/>